<keyword evidence="1" id="KW-0695">RNA-directed DNA polymerase</keyword>
<sequence>MEGITFCRFADDFHIFCESNEEAYARLIFLSEILLRTQGLQLQKSKTRIMSSAEFAATKPLSSGDGEGDAIQSQQRAKGLMQLSLRFDPYSPTKGDDYATLKAEIERFDILGLLREELLKSRVHIGLTRKIVAAVKYLESKARDDAITTMVENAELLYPIFSGVLTVARSVFSDISPEAQAGVHQKIIELIEGHSHVLRVELNLAFALRVLACRHSPEAEAVLAKIFKLSTSSSLLRRDIILIMAKWKNWYWLSDLRSSFRSLGVAERRAFIVASFSLRDEGKHWRQHTVDEFSPFEQLVQRWAAEKISQSGWSIPL</sequence>
<gene>
    <name evidence="1" type="ORF">GALL_505860</name>
</gene>
<dbReference type="GO" id="GO:0003964">
    <property type="term" value="F:RNA-directed DNA polymerase activity"/>
    <property type="evidence" value="ECO:0007669"/>
    <property type="project" value="UniProtKB-KW"/>
</dbReference>
<keyword evidence="1" id="KW-0548">Nucleotidyltransferase</keyword>
<protein>
    <submittedName>
        <fullName evidence="1">Reverse transcriptase</fullName>
    </submittedName>
</protein>
<reference evidence="1" key="1">
    <citation type="submission" date="2016-10" db="EMBL/GenBank/DDBJ databases">
        <title>Sequence of Gallionella enrichment culture.</title>
        <authorList>
            <person name="Poehlein A."/>
            <person name="Muehling M."/>
            <person name="Daniel R."/>
        </authorList>
    </citation>
    <scope>NUCLEOTIDE SEQUENCE</scope>
</reference>
<dbReference type="EMBL" id="MLJW01005674">
    <property type="protein sequence ID" value="OIQ67833.1"/>
    <property type="molecule type" value="Genomic_DNA"/>
</dbReference>
<dbReference type="AlphaFoldDB" id="A0A1J5P8C4"/>
<organism evidence="1">
    <name type="scientific">mine drainage metagenome</name>
    <dbReference type="NCBI Taxonomy" id="410659"/>
    <lineage>
        <taxon>unclassified sequences</taxon>
        <taxon>metagenomes</taxon>
        <taxon>ecological metagenomes</taxon>
    </lineage>
</organism>
<accession>A0A1J5P8C4</accession>
<name>A0A1J5P8C4_9ZZZZ</name>
<evidence type="ECO:0000313" key="1">
    <source>
        <dbReference type="EMBL" id="OIQ67833.1"/>
    </source>
</evidence>
<proteinExistence type="predicted"/>
<comment type="caution">
    <text evidence="1">The sequence shown here is derived from an EMBL/GenBank/DDBJ whole genome shotgun (WGS) entry which is preliminary data.</text>
</comment>
<keyword evidence="1" id="KW-0808">Transferase</keyword>